<comment type="subunit">
    <text evidence="3 9">Heterodimer of HisH and HisF.</text>
</comment>
<dbReference type="SUPFAM" id="SSF51366">
    <property type="entry name" value="Ribulose-phoshate binding barrel"/>
    <property type="match status" value="1"/>
</dbReference>
<dbReference type="Pfam" id="PF00977">
    <property type="entry name" value="His_biosynth"/>
    <property type="match status" value="1"/>
</dbReference>
<dbReference type="NCBIfam" id="TIGR00735">
    <property type="entry name" value="hisF"/>
    <property type="match status" value="1"/>
</dbReference>
<dbReference type="PANTHER" id="PTHR21235">
    <property type="entry name" value="IMIDAZOLE GLYCEROL PHOSPHATE SYNTHASE SUBUNIT HISF/H IGP SYNTHASE SUBUNIT HISF/H"/>
    <property type="match status" value="1"/>
</dbReference>
<dbReference type="GO" id="GO:0000105">
    <property type="term" value="P:L-histidine biosynthetic process"/>
    <property type="evidence" value="ECO:0007669"/>
    <property type="project" value="UniProtKB-UniRule"/>
</dbReference>
<feature type="active site" evidence="9">
    <location>
        <position position="11"/>
    </location>
</feature>
<keyword evidence="5 9" id="KW-0368">Histidine biosynthesis</keyword>
<reference evidence="11" key="1">
    <citation type="submission" date="2012-03" db="EMBL/GenBank/DDBJ databases">
        <title>Functional metagenomics reveals considerable lignocellulase gene clusters in the gut microbiome of a wood-feeding higher termite.</title>
        <authorList>
            <person name="Liu N."/>
        </authorList>
    </citation>
    <scope>NUCLEOTIDE SEQUENCE</scope>
</reference>
<evidence type="ECO:0000256" key="5">
    <source>
        <dbReference type="ARBA" id="ARBA00023102"/>
    </source>
</evidence>
<dbReference type="InterPro" id="IPR050064">
    <property type="entry name" value="IGPS_HisA/HisF"/>
</dbReference>
<dbReference type="Gene3D" id="3.20.20.70">
    <property type="entry name" value="Aldolase class I"/>
    <property type="match status" value="1"/>
</dbReference>
<proteinExistence type="inferred from homology"/>
<comment type="pathway">
    <text evidence="1 9">Amino-acid biosynthesis; L-histidine biosynthesis; L-histidine from 5-phospho-alpha-D-ribose 1-diphosphate: step 5/9.</text>
</comment>
<evidence type="ECO:0000256" key="10">
    <source>
        <dbReference type="RuleBase" id="RU003657"/>
    </source>
</evidence>
<comment type="catalytic activity">
    <reaction evidence="8 9">
        <text>5-[(5-phospho-1-deoxy-D-ribulos-1-ylimino)methylamino]-1-(5-phospho-beta-D-ribosyl)imidazole-4-carboxamide + L-glutamine = D-erythro-1-(imidazol-4-yl)glycerol 3-phosphate + 5-amino-1-(5-phospho-beta-D-ribosyl)imidazole-4-carboxamide + L-glutamate + H(+)</text>
        <dbReference type="Rhea" id="RHEA:24793"/>
        <dbReference type="ChEBI" id="CHEBI:15378"/>
        <dbReference type="ChEBI" id="CHEBI:29985"/>
        <dbReference type="ChEBI" id="CHEBI:58278"/>
        <dbReference type="ChEBI" id="CHEBI:58359"/>
        <dbReference type="ChEBI" id="CHEBI:58475"/>
        <dbReference type="ChEBI" id="CHEBI:58525"/>
        <dbReference type="EC" id="4.3.2.10"/>
    </reaction>
</comment>
<evidence type="ECO:0000256" key="8">
    <source>
        <dbReference type="ARBA" id="ARBA00047838"/>
    </source>
</evidence>
<dbReference type="GO" id="GO:0005737">
    <property type="term" value="C:cytoplasm"/>
    <property type="evidence" value="ECO:0007669"/>
    <property type="project" value="UniProtKB-SubCell"/>
</dbReference>
<dbReference type="InterPro" id="IPR006062">
    <property type="entry name" value="His_biosynth"/>
</dbReference>
<dbReference type="EC" id="4.3.2.10" evidence="9"/>
<evidence type="ECO:0000256" key="3">
    <source>
        <dbReference type="ARBA" id="ARBA00011152"/>
    </source>
</evidence>
<comment type="function">
    <text evidence="7 9">IGPS catalyzes the conversion of PRFAR and glutamine to IGP, AICAR and glutamate. The HisF subunit catalyzes the cyclization activity that produces IGP and AICAR from PRFAR using the ammonia provided by the HisH subunit.</text>
</comment>
<evidence type="ECO:0000256" key="7">
    <source>
        <dbReference type="ARBA" id="ARBA00025475"/>
    </source>
</evidence>
<feature type="active site" evidence="9">
    <location>
        <position position="130"/>
    </location>
</feature>
<evidence type="ECO:0000313" key="11">
    <source>
        <dbReference type="EMBL" id="AGS52967.1"/>
    </source>
</evidence>
<dbReference type="PANTHER" id="PTHR21235:SF2">
    <property type="entry name" value="IMIDAZOLE GLYCEROL PHOSPHATE SYNTHASE HISHF"/>
    <property type="match status" value="1"/>
</dbReference>
<evidence type="ECO:0000256" key="9">
    <source>
        <dbReference type="HAMAP-Rule" id="MF_01013"/>
    </source>
</evidence>
<dbReference type="EMBL" id="JQ844217">
    <property type="protein sequence ID" value="AGS52967.1"/>
    <property type="molecule type" value="Genomic_DNA"/>
</dbReference>
<keyword evidence="4 9" id="KW-0028">Amino-acid biosynthesis</keyword>
<gene>
    <name evidence="9" type="primary">hisF</name>
</gene>
<dbReference type="InterPro" id="IPR004651">
    <property type="entry name" value="HisF"/>
</dbReference>
<dbReference type="UniPathway" id="UPA00031">
    <property type="reaction ID" value="UER00010"/>
</dbReference>
<dbReference type="InterPro" id="IPR013785">
    <property type="entry name" value="Aldolase_TIM"/>
</dbReference>
<dbReference type="CDD" id="cd04731">
    <property type="entry name" value="HisF"/>
    <property type="match status" value="1"/>
</dbReference>
<dbReference type="GO" id="GO:0016829">
    <property type="term" value="F:lyase activity"/>
    <property type="evidence" value="ECO:0007669"/>
    <property type="project" value="UniProtKB-KW"/>
</dbReference>
<evidence type="ECO:0000256" key="4">
    <source>
        <dbReference type="ARBA" id="ARBA00022605"/>
    </source>
</evidence>
<dbReference type="InterPro" id="IPR011060">
    <property type="entry name" value="RibuloseP-bd_barrel"/>
</dbReference>
<protein>
    <recommendedName>
        <fullName evidence="9">Imidazole glycerol phosphate synthase subunit HisF</fullName>
        <ecNumber evidence="9">4.3.2.10</ecNumber>
    </recommendedName>
    <alternativeName>
        <fullName evidence="9">IGP synthase cyclase subunit</fullName>
    </alternativeName>
    <alternativeName>
        <fullName evidence="9">IGP synthase subunit HisF</fullName>
    </alternativeName>
    <alternativeName>
        <fullName evidence="9">ImGP synthase subunit HisF</fullName>
        <shortName evidence="9">IGPS subunit HisF</shortName>
    </alternativeName>
</protein>
<evidence type="ECO:0000256" key="6">
    <source>
        <dbReference type="ARBA" id="ARBA00023239"/>
    </source>
</evidence>
<comment type="subcellular location">
    <subcellularLocation>
        <location evidence="9">Cytoplasm</location>
    </subcellularLocation>
</comment>
<comment type="similarity">
    <text evidence="2 9 10">Belongs to the HisA/HisF family.</text>
</comment>
<keyword evidence="6 9" id="KW-0456">Lyase</keyword>
<accession>A0A806KEA4</accession>
<evidence type="ECO:0000256" key="1">
    <source>
        <dbReference type="ARBA" id="ARBA00005091"/>
    </source>
</evidence>
<dbReference type="HAMAP" id="MF_01013">
    <property type="entry name" value="HisF"/>
    <property type="match status" value="1"/>
</dbReference>
<dbReference type="GO" id="GO:0000107">
    <property type="term" value="F:imidazoleglycerol-phosphate synthase activity"/>
    <property type="evidence" value="ECO:0007669"/>
    <property type="project" value="UniProtKB-UniRule"/>
</dbReference>
<organism evidence="11">
    <name type="scientific">uncultured bacterium contig00028</name>
    <dbReference type="NCBI Taxonomy" id="1181517"/>
    <lineage>
        <taxon>Bacteria</taxon>
        <taxon>environmental samples</taxon>
    </lineage>
</organism>
<name>A0A806KEA4_9BACT</name>
<dbReference type="AlphaFoldDB" id="A0A806KEA4"/>
<evidence type="ECO:0000256" key="2">
    <source>
        <dbReference type="ARBA" id="ARBA00009667"/>
    </source>
</evidence>
<sequence length="269" mass="29037">MLTKRLIICLDVRNRKVTKGVKFKGNIDIGDPALMGAKYSAEGVDELVFYDITASAENRPCDIEMVKDIAKNVFIPFSVGGGVRNLEDMHEVLLAGAEKVSINSLAVLNPEIITEGAKAFGNQCMVLGMDVLFVEVSEKIKSGYEVVIHGGRKRTGMDAVEWAKKAEVLGIGEICLNSIDTDGVQNGYELTITEKICQAVNIPVIASGGAGEPGHIVELFKKTHAEAALIASMVHFGNYSIAQIKDEMKNAGIEVRLHSECQNPTALSM</sequence>
<keyword evidence="9" id="KW-0963">Cytoplasm</keyword>